<dbReference type="KEGG" id="hdi:HDIA_0906"/>
<dbReference type="Proteomes" id="UP000223606">
    <property type="component" value="Chromosome 1"/>
</dbReference>
<organism evidence="1 2">
    <name type="scientific">Hartmannibacter diazotrophicus</name>
    <dbReference type="NCBI Taxonomy" id="1482074"/>
    <lineage>
        <taxon>Bacteria</taxon>
        <taxon>Pseudomonadati</taxon>
        <taxon>Pseudomonadota</taxon>
        <taxon>Alphaproteobacteria</taxon>
        <taxon>Hyphomicrobiales</taxon>
        <taxon>Pleomorphomonadaceae</taxon>
        <taxon>Hartmannibacter</taxon>
    </lineage>
</organism>
<dbReference type="Gene3D" id="1.10.10.10">
    <property type="entry name" value="Winged helix-like DNA-binding domain superfamily/Winged helix DNA-binding domain"/>
    <property type="match status" value="1"/>
</dbReference>
<dbReference type="OrthoDB" id="9810372at2"/>
<dbReference type="RefSeq" id="WP_157775298.1">
    <property type="nucleotide sequence ID" value="NZ_LT960614.1"/>
</dbReference>
<gene>
    <name evidence="1" type="primary">nagC_1</name>
    <name evidence="1" type="ORF">HDIA_0906</name>
</gene>
<dbReference type="AlphaFoldDB" id="A0A2C9D245"/>
<dbReference type="SUPFAM" id="SSF53067">
    <property type="entry name" value="Actin-like ATPase domain"/>
    <property type="match status" value="1"/>
</dbReference>
<dbReference type="PANTHER" id="PTHR18964">
    <property type="entry name" value="ROK (REPRESSOR, ORF, KINASE) FAMILY"/>
    <property type="match status" value="1"/>
</dbReference>
<proteinExistence type="predicted"/>
<dbReference type="Gene3D" id="3.30.420.40">
    <property type="match status" value="2"/>
</dbReference>
<accession>A0A2C9D245</accession>
<name>A0A2C9D245_9HYPH</name>
<evidence type="ECO:0000313" key="1">
    <source>
        <dbReference type="EMBL" id="SON54447.1"/>
    </source>
</evidence>
<dbReference type="EMBL" id="LT960614">
    <property type="protein sequence ID" value="SON54447.1"/>
    <property type="molecule type" value="Genomic_DNA"/>
</dbReference>
<protein>
    <submittedName>
        <fullName evidence="1">N-acetylglucosamine repressor</fullName>
    </submittedName>
</protein>
<dbReference type="InterPro" id="IPR036388">
    <property type="entry name" value="WH-like_DNA-bd_sf"/>
</dbReference>
<sequence length="439" mass="47465">MTHRRPWRGQKELRADTDQVRRHNRSLVLAALRRHAPIARVDLGAATQLSPATITAITADLIQENIVETVTLDTDAAQTSATEAPRKPTAARGRPRVMLQLNRRTAFVLAVKITMNKVVLVLADYLGAIVAQRTLTPETLKETRTSFPRFVVGAIHDFLGEEKIRLKDLAEIGIGAQGVVDTNKGSIAWSPAFSDRDIELVRPVARAFGIPCFISNDGNMIAQALNWSDPERYGGTFAVIFAEYGVGMGLFVGGRLHAGANGSAAELGHVNHVPGGPLCSCGRRGCLEAFTADYAIVREARQLPPDSDPLEIRPTPEELVVIENAARDGDERLAGIYRNVGVALGYGLARLMAIINPDRIIITGASARAYELIEGGLMSGIEEAVVEDLRCNTRIETLPYDQDLIIAGLIADALARLDHDVFALPLAARLAALEPQGAR</sequence>
<dbReference type="PANTHER" id="PTHR18964:SF173">
    <property type="entry name" value="GLUCOKINASE"/>
    <property type="match status" value="1"/>
</dbReference>
<dbReference type="InterPro" id="IPR043129">
    <property type="entry name" value="ATPase_NBD"/>
</dbReference>
<dbReference type="InterPro" id="IPR000600">
    <property type="entry name" value="ROK"/>
</dbReference>
<evidence type="ECO:0000313" key="2">
    <source>
        <dbReference type="Proteomes" id="UP000223606"/>
    </source>
</evidence>
<reference evidence="2" key="1">
    <citation type="submission" date="2017-09" db="EMBL/GenBank/DDBJ databases">
        <title>Genome sequence of Nannocystis excedens DSM 71.</title>
        <authorList>
            <person name="Blom J."/>
        </authorList>
    </citation>
    <scope>NUCLEOTIDE SEQUENCE [LARGE SCALE GENOMIC DNA]</scope>
    <source>
        <strain evidence="2">type strain: E19</strain>
    </source>
</reference>
<keyword evidence="2" id="KW-1185">Reference proteome</keyword>
<dbReference type="Pfam" id="PF00480">
    <property type="entry name" value="ROK"/>
    <property type="match status" value="1"/>
</dbReference>
<dbReference type="SUPFAM" id="SSF46785">
    <property type="entry name" value="Winged helix' DNA-binding domain"/>
    <property type="match status" value="1"/>
</dbReference>
<dbReference type="InterPro" id="IPR036390">
    <property type="entry name" value="WH_DNA-bd_sf"/>
</dbReference>